<evidence type="ECO:0000313" key="12">
    <source>
        <dbReference type="Proteomes" id="UP000320216"/>
    </source>
</evidence>
<dbReference type="OrthoDB" id="4408652at2"/>
<proteinExistence type="inferred from homology"/>
<sequence>MPRSPRPLHLRPMAILIVFVGGAVGTVARFGIAAALPPVHGWPIATLIVNIVGAFLLGALLGGLARRGDESRRGRTLRLLIGTGFMGGFTTYSTLATETAGLFGAGDGWLAAGYSLGTLIMGLAASLAGIAAGTAIARPRADRGPTR</sequence>
<dbReference type="GO" id="GO:0140114">
    <property type="term" value="P:cellular detoxification of fluoride"/>
    <property type="evidence" value="ECO:0007669"/>
    <property type="project" value="UniProtKB-UniRule"/>
</dbReference>
<comment type="activity regulation">
    <text evidence="10">Na(+) is not transported, but it plays an essential structural role and its presence is essential for fluoride channel function.</text>
</comment>
<dbReference type="Pfam" id="PF02537">
    <property type="entry name" value="CRCB"/>
    <property type="match status" value="1"/>
</dbReference>
<dbReference type="Proteomes" id="UP000320216">
    <property type="component" value="Chromosome"/>
</dbReference>
<dbReference type="GO" id="GO:0046872">
    <property type="term" value="F:metal ion binding"/>
    <property type="evidence" value="ECO:0007669"/>
    <property type="project" value="UniProtKB-KW"/>
</dbReference>
<reference evidence="11 12" key="1">
    <citation type="submission" date="2019-07" db="EMBL/GenBank/DDBJ databases">
        <title>Full genome sequence of Humibacter sp. WJ7-1.</title>
        <authorList>
            <person name="Im W.-T."/>
        </authorList>
    </citation>
    <scope>NUCLEOTIDE SEQUENCE [LARGE SCALE GENOMIC DNA]</scope>
    <source>
        <strain evidence="11 12">WJ7-1</strain>
    </source>
</reference>
<feature type="binding site" evidence="10">
    <location>
        <position position="90"/>
    </location>
    <ligand>
        <name>Na(+)</name>
        <dbReference type="ChEBI" id="CHEBI:29101"/>
        <note>structural</note>
    </ligand>
</feature>
<feature type="transmembrane region" description="Helical" evidence="10">
    <location>
        <begin position="12"/>
        <end position="36"/>
    </location>
</feature>
<name>A0A5B8MB14_9MICO</name>
<keyword evidence="10" id="KW-0479">Metal-binding</keyword>
<dbReference type="InterPro" id="IPR003691">
    <property type="entry name" value="FluC"/>
</dbReference>
<keyword evidence="6 10" id="KW-0407">Ion channel</keyword>
<dbReference type="HAMAP" id="MF_00454">
    <property type="entry name" value="FluC"/>
    <property type="match status" value="1"/>
</dbReference>
<evidence type="ECO:0000256" key="8">
    <source>
        <dbReference type="ARBA" id="ARBA00035585"/>
    </source>
</evidence>
<evidence type="ECO:0000256" key="6">
    <source>
        <dbReference type="ARBA" id="ARBA00023303"/>
    </source>
</evidence>
<accession>A0A5B8MB14</accession>
<comment type="function">
    <text evidence="9 10">Fluoride-specific ion channel. Important for reducing fluoride concentration in the cell, thus reducing its toxicity.</text>
</comment>
<dbReference type="PANTHER" id="PTHR28259">
    <property type="entry name" value="FLUORIDE EXPORT PROTEIN 1-RELATED"/>
    <property type="match status" value="1"/>
</dbReference>
<feature type="transmembrane region" description="Helical" evidence="10">
    <location>
        <begin position="42"/>
        <end position="65"/>
    </location>
</feature>
<evidence type="ECO:0000256" key="10">
    <source>
        <dbReference type="HAMAP-Rule" id="MF_00454"/>
    </source>
</evidence>
<evidence type="ECO:0000256" key="1">
    <source>
        <dbReference type="ARBA" id="ARBA00004651"/>
    </source>
</evidence>
<evidence type="ECO:0000256" key="7">
    <source>
        <dbReference type="ARBA" id="ARBA00035120"/>
    </source>
</evidence>
<gene>
    <name evidence="10" type="primary">fluC</name>
    <name evidence="10" type="synonym">crcB</name>
    <name evidence="11" type="ORF">FPZ11_13135</name>
</gene>
<evidence type="ECO:0000313" key="11">
    <source>
        <dbReference type="EMBL" id="QDZ16882.1"/>
    </source>
</evidence>
<evidence type="ECO:0000256" key="3">
    <source>
        <dbReference type="ARBA" id="ARBA00022692"/>
    </source>
</evidence>
<protein>
    <recommendedName>
        <fullName evidence="10">Fluoride-specific ion channel FluC</fullName>
    </recommendedName>
</protein>
<evidence type="ECO:0000256" key="4">
    <source>
        <dbReference type="ARBA" id="ARBA00022989"/>
    </source>
</evidence>
<comment type="similarity">
    <text evidence="7 10">Belongs to the fluoride channel Fluc/FEX (TC 1.A.43) family.</text>
</comment>
<dbReference type="PANTHER" id="PTHR28259:SF1">
    <property type="entry name" value="FLUORIDE EXPORT PROTEIN 1-RELATED"/>
    <property type="match status" value="1"/>
</dbReference>
<dbReference type="GO" id="GO:0005886">
    <property type="term" value="C:plasma membrane"/>
    <property type="evidence" value="ECO:0007669"/>
    <property type="project" value="UniProtKB-SubCell"/>
</dbReference>
<keyword evidence="2 10" id="KW-1003">Cell membrane</keyword>
<dbReference type="AlphaFoldDB" id="A0A5B8MB14"/>
<comment type="catalytic activity">
    <reaction evidence="8">
        <text>fluoride(in) = fluoride(out)</text>
        <dbReference type="Rhea" id="RHEA:76159"/>
        <dbReference type="ChEBI" id="CHEBI:17051"/>
    </reaction>
    <physiologicalReaction direction="left-to-right" evidence="8">
        <dbReference type="Rhea" id="RHEA:76160"/>
    </physiologicalReaction>
</comment>
<feature type="transmembrane region" description="Helical" evidence="10">
    <location>
        <begin position="116"/>
        <end position="137"/>
    </location>
</feature>
<keyword evidence="4 10" id="KW-1133">Transmembrane helix</keyword>
<dbReference type="EMBL" id="CP042305">
    <property type="protein sequence ID" value="QDZ16882.1"/>
    <property type="molecule type" value="Genomic_DNA"/>
</dbReference>
<keyword evidence="10" id="KW-0915">Sodium</keyword>
<dbReference type="KEGG" id="huw:FPZ11_13135"/>
<comment type="subcellular location">
    <subcellularLocation>
        <location evidence="1 10">Cell membrane</location>
        <topology evidence="1 10">Multi-pass membrane protein</topology>
    </subcellularLocation>
</comment>
<feature type="transmembrane region" description="Helical" evidence="10">
    <location>
        <begin position="77"/>
        <end position="96"/>
    </location>
</feature>
<keyword evidence="10" id="KW-0813">Transport</keyword>
<keyword evidence="10" id="KW-0406">Ion transport</keyword>
<feature type="binding site" evidence="10">
    <location>
        <position position="87"/>
    </location>
    <ligand>
        <name>Na(+)</name>
        <dbReference type="ChEBI" id="CHEBI:29101"/>
        <note>structural</note>
    </ligand>
</feature>
<evidence type="ECO:0000256" key="5">
    <source>
        <dbReference type="ARBA" id="ARBA00023136"/>
    </source>
</evidence>
<dbReference type="GO" id="GO:0062054">
    <property type="term" value="F:fluoride channel activity"/>
    <property type="evidence" value="ECO:0007669"/>
    <property type="project" value="UniProtKB-UniRule"/>
</dbReference>
<keyword evidence="5 10" id="KW-0472">Membrane</keyword>
<organism evidence="11 12">
    <name type="scientific">Humibacter ginsenosidimutans</name>
    <dbReference type="NCBI Taxonomy" id="2599293"/>
    <lineage>
        <taxon>Bacteria</taxon>
        <taxon>Bacillati</taxon>
        <taxon>Actinomycetota</taxon>
        <taxon>Actinomycetes</taxon>
        <taxon>Micrococcales</taxon>
        <taxon>Microbacteriaceae</taxon>
        <taxon>Humibacter</taxon>
    </lineage>
</organism>
<evidence type="ECO:0000256" key="9">
    <source>
        <dbReference type="ARBA" id="ARBA00049940"/>
    </source>
</evidence>
<evidence type="ECO:0000256" key="2">
    <source>
        <dbReference type="ARBA" id="ARBA00022475"/>
    </source>
</evidence>
<keyword evidence="3 10" id="KW-0812">Transmembrane</keyword>
<keyword evidence="12" id="KW-1185">Reference proteome</keyword>